<evidence type="ECO:0000313" key="11">
    <source>
        <dbReference type="Proteomes" id="UP000003178"/>
    </source>
</evidence>
<dbReference type="EMBL" id="ABWP01000048">
    <property type="protein sequence ID" value="EEA85200.1"/>
    <property type="molecule type" value="Genomic_DNA"/>
</dbReference>
<dbReference type="InterPro" id="IPR036388">
    <property type="entry name" value="WH-like_DNA-bd_sf"/>
</dbReference>
<dbReference type="GO" id="GO:0045892">
    <property type="term" value="P:negative regulation of DNA-templated transcription"/>
    <property type="evidence" value="ECO:0007669"/>
    <property type="project" value="InterPro"/>
</dbReference>
<organism evidence="10 11">
    <name type="scientific">Peptacetobacter hiranonis (strain DSM 13275 / JCM 10541 / KCTC 15199 / TO-931)</name>
    <name type="common">Clostridium hiranonis</name>
    <dbReference type="NCBI Taxonomy" id="500633"/>
    <lineage>
        <taxon>Bacteria</taxon>
        <taxon>Bacillati</taxon>
        <taxon>Bacillota</taxon>
        <taxon>Clostridia</taxon>
        <taxon>Peptostreptococcales</taxon>
        <taxon>Peptostreptococcaceae</taxon>
        <taxon>Peptacetobacter</taxon>
    </lineage>
</organism>
<keyword evidence="3" id="KW-0276">Fatty acid metabolism</keyword>
<dbReference type="SUPFAM" id="SSF54637">
    <property type="entry name" value="Thioesterase/thiol ester dehydrase-isomerase"/>
    <property type="match status" value="1"/>
</dbReference>
<evidence type="ECO:0000256" key="6">
    <source>
        <dbReference type="ARBA" id="ARBA00023125"/>
    </source>
</evidence>
<dbReference type="Gene3D" id="3.10.129.10">
    <property type="entry name" value="Hotdog Thioesterase"/>
    <property type="match status" value="1"/>
</dbReference>
<accession>B6FZ30</accession>
<keyword evidence="11" id="KW-1185">Reference proteome</keyword>
<reference evidence="10 11" key="1">
    <citation type="submission" date="2008-09" db="EMBL/GenBank/DDBJ databases">
        <authorList>
            <person name="Fulton L."/>
            <person name="Clifton S."/>
            <person name="Fulton B."/>
            <person name="Xu J."/>
            <person name="Minx P."/>
            <person name="Pepin K.H."/>
            <person name="Johnson M."/>
            <person name="Thiruvilangam P."/>
            <person name="Bhonagiri V."/>
            <person name="Nash W.E."/>
            <person name="Mardis E.R."/>
            <person name="Wilson R.K."/>
        </authorList>
    </citation>
    <scope>NUCLEOTIDE SEQUENCE [LARGE SCALE GENOMIC DNA]</scope>
    <source>
        <strain evidence="10 11">DSM 13275</strain>
    </source>
</reference>
<evidence type="ECO:0000256" key="1">
    <source>
        <dbReference type="ARBA" id="ARBA00022491"/>
    </source>
</evidence>
<dbReference type="STRING" id="500633.CLOHIR_01134"/>
<keyword evidence="5" id="KW-0443">Lipid metabolism</keyword>
<dbReference type="AlphaFoldDB" id="B6FZ30"/>
<keyword evidence="2" id="KW-0444">Lipid biosynthesis</keyword>
<dbReference type="InterPro" id="IPR001034">
    <property type="entry name" value="DeoR_HTH"/>
</dbReference>
<dbReference type="GO" id="GO:0006633">
    <property type="term" value="P:fatty acid biosynthetic process"/>
    <property type="evidence" value="ECO:0007669"/>
    <property type="project" value="UniProtKB-KW"/>
</dbReference>
<evidence type="ECO:0000313" key="10">
    <source>
        <dbReference type="EMBL" id="EEA85200.1"/>
    </source>
</evidence>
<evidence type="ECO:0000256" key="7">
    <source>
        <dbReference type="ARBA" id="ARBA00023160"/>
    </source>
</evidence>
<dbReference type="GO" id="GO:0003700">
    <property type="term" value="F:DNA-binding transcription factor activity"/>
    <property type="evidence" value="ECO:0007669"/>
    <property type="project" value="InterPro"/>
</dbReference>
<dbReference type="Proteomes" id="UP000003178">
    <property type="component" value="Unassembled WGS sequence"/>
</dbReference>
<keyword evidence="6" id="KW-0238">DNA-binding</keyword>
<dbReference type="RefSeq" id="WP_006440052.1">
    <property type="nucleotide sequence ID" value="NZ_DS995356.1"/>
</dbReference>
<evidence type="ECO:0000256" key="5">
    <source>
        <dbReference type="ARBA" id="ARBA00023098"/>
    </source>
</evidence>
<dbReference type="Pfam" id="PF08220">
    <property type="entry name" value="HTH_DeoR"/>
    <property type="match status" value="1"/>
</dbReference>
<keyword evidence="1" id="KW-0678">Repressor</keyword>
<dbReference type="InterPro" id="IPR029069">
    <property type="entry name" value="HotDog_dom_sf"/>
</dbReference>
<name>B6FZ30_PEPHT</name>
<evidence type="ECO:0000256" key="8">
    <source>
        <dbReference type="ARBA" id="ARBA00023163"/>
    </source>
</evidence>
<comment type="caution">
    <text evidence="10">The sequence shown here is derived from an EMBL/GenBank/DDBJ whole genome shotgun (WGS) entry which is preliminary data.</text>
</comment>
<evidence type="ECO:0000259" key="9">
    <source>
        <dbReference type="Pfam" id="PF08220"/>
    </source>
</evidence>
<keyword evidence="4" id="KW-0805">Transcription regulation</keyword>
<dbReference type="OrthoDB" id="1706183at2"/>
<evidence type="ECO:0000256" key="3">
    <source>
        <dbReference type="ARBA" id="ARBA00022832"/>
    </source>
</evidence>
<reference evidence="10 11" key="2">
    <citation type="submission" date="2008-10" db="EMBL/GenBank/DDBJ databases">
        <title>Draft genome sequence of Clostridium hiranonis (DSM 13275).</title>
        <authorList>
            <person name="Sudarsanam P."/>
            <person name="Ley R."/>
            <person name="Guruge J."/>
            <person name="Turnbaugh P.J."/>
            <person name="Mahowald M."/>
            <person name="Liep D."/>
            <person name="Gordon J."/>
        </authorList>
    </citation>
    <scope>NUCLEOTIDE SEQUENCE [LARGE SCALE GENOMIC DNA]</scope>
    <source>
        <strain evidence="10 11">DSM 13275</strain>
    </source>
</reference>
<dbReference type="NCBIfam" id="NF003359">
    <property type="entry name" value="PRK04424.1"/>
    <property type="match status" value="1"/>
</dbReference>
<keyword evidence="7" id="KW-0275">Fatty acid biosynthesis</keyword>
<dbReference type="Gene3D" id="1.10.10.10">
    <property type="entry name" value="Winged helix-like DNA-binding domain superfamily/Winged helix DNA-binding domain"/>
    <property type="match status" value="1"/>
</dbReference>
<dbReference type="InterPro" id="IPR017275">
    <property type="entry name" value="Transcription_factor_FapR"/>
</dbReference>
<dbReference type="GO" id="GO:0003677">
    <property type="term" value="F:DNA binding"/>
    <property type="evidence" value="ECO:0007669"/>
    <property type="project" value="UniProtKB-KW"/>
</dbReference>
<keyword evidence="8" id="KW-0804">Transcription</keyword>
<dbReference type="eggNOG" id="COG1349">
    <property type="taxonomic scope" value="Bacteria"/>
</dbReference>
<protein>
    <submittedName>
        <fullName evidence="10">Transcriptional regulator, DeoR family</fullName>
    </submittedName>
</protein>
<proteinExistence type="predicted"/>
<sequence length="185" mass="21385">MKKRSKVQRQKELVDMLKTDPFYTDEELAEVFSVSVQTIRLDRMSLNIPELRERVKNIAESQSTKVRTLGMKEITGEIIDISVGELGISMLEVNEDMIYSKTGTLKDAYIFSLAESLAMAIIDTPKVIMRVANIKCIKFVEKGDRLIAKAEIYRNVDKKHYVKVVINNKKQEQIFRGKFIFEEME</sequence>
<gene>
    <name evidence="10" type="ORF">CLOHIR_01134</name>
</gene>
<evidence type="ECO:0000256" key="2">
    <source>
        <dbReference type="ARBA" id="ARBA00022516"/>
    </source>
</evidence>
<dbReference type="PIRSF" id="PIRSF037733">
    <property type="entry name" value="Transcription_factor_FapR"/>
    <property type="match status" value="1"/>
</dbReference>
<dbReference type="GO" id="GO:0045717">
    <property type="term" value="P:negative regulation of fatty acid biosynthetic process"/>
    <property type="evidence" value="ECO:0007669"/>
    <property type="project" value="InterPro"/>
</dbReference>
<evidence type="ECO:0000256" key="4">
    <source>
        <dbReference type="ARBA" id="ARBA00023015"/>
    </source>
</evidence>
<dbReference type="HOGENOM" id="CLU_095708_0_0_9"/>
<feature type="domain" description="HTH deoR-type" evidence="9">
    <location>
        <begin position="9"/>
        <end position="62"/>
    </location>
</feature>